<evidence type="ECO:0000313" key="2">
    <source>
        <dbReference type="Proteomes" id="UP001063698"/>
    </source>
</evidence>
<proteinExistence type="predicted"/>
<gene>
    <name evidence="1" type="ORF">IPA_01035</name>
</gene>
<sequence length="122" mass="13801">MRFVARVFPSKEKVVIVREDGKVKTVSKYLWETYLSKCNTYGFAYLCRRSVILTYGKLAIGIVTNREPLLEDLEELKPLLEQVGMPDFVYDEAVSLIYARDTLLDLSCAGCNAIKSLPEVTA</sequence>
<dbReference type="EMBL" id="CP006868">
    <property type="protein sequence ID" value="UXD22036.1"/>
    <property type="molecule type" value="Genomic_DNA"/>
</dbReference>
<organism evidence="1 2">
    <name type="scientific">Ignicoccus pacificus DSM 13166</name>
    <dbReference type="NCBI Taxonomy" id="940294"/>
    <lineage>
        <taxon>Archaea</taxon>
        <taxon>Thermoproteota</taxon>
        <taxon>Thermoprotei</taxon>
        <taxon>Desulfurococcales</taxon>
        <taxon>Desulfurococcaceae</taxon>
        <taxon>Ignicoccus</taxon>
    </lineage>
</organism>
<name>A0A977PJS4_9CREN</name>
<dbReference type="AlphaFoldDB" id="A0A977PJS4"/>
<reference evidence="1" key="1">
    <citation type="submission" date="2013-11" db="EMBL/GenBank/DDBJ databases">
        <title>Comparative genomics of Ignicoccus.</title>
        <authorList>
            <person name="Podar M."/>
        </authorList>
    </citation>
    <scope>NUCLEOTIDE SEQUENCE</scope>
    <source>
        <strain evidence="1">DSM 13166</strain>
    </source>
</reference>
<dbReference type="KEGG" id="ipc:IPA_01035"/>
<protein>
    <submittedName>
        <fullName evidence="1">Uncharacterized protein</fullName>
    </submittedName>
</protein>
<evidence type="ECO:0000313" key="1">
    <source>
        <dbReference type="EMBL" id="UXD22036.1"/>
    </source>
</evidence>
<dbReference type="Proteomes" id="UP001063698">
    <property type="component" value="Chromosome"/>
</dbReference>
<accession>A0A977PJS4</accession>
<keyword evidence="2" id="KW-1185">Reference proteome</keyword>